<dbReference type="GO" id="GO:0061630">
    <property type="term" value="F:ubiquitin protein ligase activity"/>
    <property type="evidence" value="ECO:0007669"/>
    <property type="project" value="UniProtKB-EC"/>
</dbReference>
<keyword evidence="3" id="KW-0808">Transferase</keyword>
<name>A0A0D2AWL6_9EURO</name>
<feature type="region of interest" description="Disordered" evidence="7">
    <location>
        <begin position="133"/>
        <end position="154"/>
    </location>
</feature>
<dbReference type="PROSITE" id="PS50089">
    <property type="entry name" value="ZF_RING_2"/>
    <property type="match status" value="1"/>
</dbReference>
<dbReference type="AlphaFoldDB" id="A0A0D2AWL6"/>
<feature type="compositionally biased region" description="Basic residues" evidence="7">
    <location>
        <begin position="133"/>
        <end position="142"/>
    </location>
</feature>
<comment type="catalytic activity">
    <reaction evidence="1">
        <text>S-ubiquitinyl-[E2 ubiquitin-conjugating enzyme]-L-cysteine + [acceptor protein]-L-lysine = [E2 ubiquitin-conjugating enzyme]-L-cysteine + N(6)-ubiquitinyl-[acceptor protein]-L-lysine.</text>
        <dbReference type="EC" id="2.3.2.27"/>
    </reaction>
</comment>
<dbReference type="STRING" id="91928.A0A0D2AWL6"/>
<evidence type="ECO:0000256" key="4">
    <source>
        <dbReference type="ARBA" id="ARBA00023015"/>
    </source>
</evidence>
<dbReference type="InterPro" id="IPR013083">
    <property type="entry name" value="Znf_RING/FYVE/PHD"/>
</dbReference>
<evidence type="ECO:0000313" key="9">
    <source>
        <dbReference type="EMBL" id="KIW11083.1"/>
    </source>
</evidence>
<dbReference type="RefSeq" id="XP_016231299.1">
    <property type="nucleotide sequence ID" value="XM_016384697.1"/>
</dbReference>
<dbReference type="GO" id="GO:0008270">
    <property type="term" value="F:zinc ion binding"/>
    <property type="evidence" value="ECO:0007669"/>
    <property type="project" value="UniProtKB-KW"/>
</dbReference>
<dbReference type="GeneID" id="27337465"/>
<evidence type="ECO:0000256" key="2">
    <source>
        <dbReference type="ARBA" id="ARBA00012483"/>
    </source>
</evidence>
<dbReference type="Gene3D" id="3.30.40.10">
    <property type="entry name" value="Zinc/RING finger domain, C3HC4 (zinc finger)"/>
    <property type="match status" value="1"/>
</dbReference>
<dbReference type="VEuPathDB" id="FungiDB:PV08_10382"/>
<keyword evidence="5" id="KW-0804">Transcription</keyword>
<feature type="domain" description="RING-type" evidence="8">
    <location>
        <begin position="38"/>
        <end position="78"/>
    </location>
</feature>
<dbReference type="SUPFAM" id="SSF57850">
    <property type="entry name" value="RING/U-box"/>
    <property type="match status" value="1"/>
</dbReference>
<feature type="compositionally biased region" description="Low complexity" evidence="7">
    <location>
        <begin position="313"/>
        <end position="322"/>
    </location>
</feature>
<dbReference type="SMART" id="SM00184">
    <property type="entry name" value="RING"/>
    <property type="match status" value="1"/>
</dbReference>
<evidence type="ECO:0000256" key="1">
    <source>
        <dbReference type="ARBA" id="ARBA00000900"/>
    </source>
</evidence>
<dbReference type="PANTHER" id="PTHR46077">
    <property type="entry name" value="E3 UBIQUITIN-PROTEIN LIGASE TOPORS"/>
    <property type="match status" value="1"/>
</dbReference>
<proteinExistence type="predicted"/>
<keyword evidence="4" id="KW-0805">Transcription regulation</keyword>
<feature type="region of interest" description="Disordered" evidence="7">
    <location>
        <begin position="303"/>
        <end position="333"/>
    </location>
</feature>
<dbReference type="EC" id="2.3.2.27" evidence="2"/>
<dbReference type="Pfam" id="PF13639">
    <property type="entry name" value="zf-RING_2"/>
    <property type="match status" value="1"/>
</dbReference>
<protein>
    <recommendedName>
        <fullName evidence="2">RING-type E3 ubiquitin transferase</fullName>
        <ecNumber evidence="2">2.3.2.27</ecNumber>
    </recommendedName>
</protein>
<evidence type="ECO:0000313" key="10">
    <source>
        <dbReference type="Proteomes" id="UP000053328"/>
    </source>
</evidence>
<dbReference type="HOGENOM" id="CLU_050242_0_1_1"/>
<dbReference type="InterPro" id="IPR001841">
    <property type="entry name" value="Znf_RING"/>
</dbReference>
<accession>A0A0D2AWL6</accession>
<keyword evidence="6" id="KW-0862">Zinc</keyword>
<evidence type="ECO:0000256" key="3">
    <source>
        <dbReference type="ARBA" id="ARBA00022679"/>
    </source>
</evidence>
<evidence type="ECO:0000259" key="8">
    <source>
        <dbReference type="PROSITE" id="PS50089"/>
    </source>
</evidence>
<reference evidence="9 10" key="1">
    <citation type="submission" date="2015-01" db="EMBL/GenBank/DDBJ databases">
        <title>The Genome Sequence of Exophiala spinifera CBS89968.</title>
        <authorList>
            <consortium name="The Broad Institute Genomics Platform"/>
            <person name="Cuomo C."/>
            <person name="de Hoog S."/>
            <person name="Gorbushina A."/>
            <person name="Stielow B."/>
            <person name="Teixiera M."/>
            <person name="Abouelleil A."/>
            <person name="Chapman S.B."/>
            <person name="Priest M."/>
            <person name="Young S.K."/>
            <person name="Wortman J."/>
            <person name="Nusbaum C."/>
            <person name="Birren B."/>
        </authorList>
    </citation>
    <scope>NUCLEOTIDE SEQUENCE [LARGE SCALE GENOMIC DNA]</scope>
    <source>
        <strain evidence="9 10">CBS 89968</strain>
    </source>
</reference>
<evidence type="ECO:0000256" key="5">
    <source>
        <dbReference type="ARBA" id="ARBA00023163"/>
    </source>
</evidence>
<dbReference type="PANTHER" id="PTHR46077:SF1">
    <property type="entry name" value="TOP1 BINDING ARGININE_SERINE RICH PROTEIN, E3 UBIQUITIN LIGASE"/>
    <property type="match status" value="1"/>
</dbReference>
<keyword evidence="10" id="KW-1185">Reference proteome</keyword>
<sequence>MADGSHENDVATTVAQPLDSIASSALLQTLSDTSTETCVICLDHITQKAIARPCRHDQFDFHCLGTWLQRQQVCPLCKGHVDSVRFGINEENKQGSQIFYLPEPELPPPGRQSVASPSASFDRRARFATLHSRNTRRHRSTRARNDGPNDTGTLDFRKQVYQRRLYSLHVGTNRLSRYRNLTPDSFAKDQPWQSRARMWIRRELGVFDFLNSASTVDSPGNSGSSSTADRRAGNAGFLLEYIIAILKSIDLKGSSGQAEELLKDFLGRENARLFLHELESWLRSPYEHLRDWDRAVQYSIPAESGQEGGEAMSRSSSVSVPPRQRPRDHSAATVPEWFSDRFVLQRENHRDRPS</sequence>
<gene>
    <name evidence="9" type="ORF">PV08_10382</name>
</gene>
<dbReference type="EMBL" id="KN847499">
    <property type="protein sequence ID" value="KIW11083.1"/>
    <property type="molecule type" value="Genomic_DNA"/>
</dbReference>
<dbReference type="OrthoDB" id="21204at2759"/>
<keyword evidence="6" id="KW-0479">Metal-binding</keyword>
<dbReference type="Proteomes" id="UP000053328">
    <property type="component" value="Unassembled WGS sequence"/>
</dbReference>
<evidence type="ECO:0000256" key="6">
    <source>
        <dbReference type="PROSITE-ProRule" id="PRU00175"/>
    </source>
</evidence>
<dbReference type="GO" id="GO:0000209">
    <property type="term" value="P:protein polyubiquitination"/>
    <property type="evidence" value="ECO:0007669"/>
    <property type="project" value="TreeGrafter"/>
</dbReference>
<organism evidence="9 10">
    <name type="scientific">Exophiala spinifera</name>
    <dbReference type="NCBI Taxonomy" id="91928"/>
    <lineage>
        <taxon>Eukaryota</taxon>
        <taxon>Fungi</taxon>
        <taxon>Dikarya</taxon>
        <taxon>Ascomycota</taxon>
        <taxon>Pezizomycotina</taxon>
        <taxon>Eurotiomycetes</taxon>
        <taxon>Chaetothyriomycetidae</taxon>
        <taxon>Chaetothyriales</taxon>
        <taxon>Herpotrichiellaceae</taxon>
        <taxon>Exophiala</taxon>
    </lineage>
</organism>
<dbReference type="GO" id="GO:0006513">
    <property type="term" value="P:protein monoubiquitination"/>
    <property type="evidence" value="ECO:0007669"/>
    <property type="project" value="TreeGrafter"/>
</dbReference>
<keyword evidence="6" id="KW-0863">Zinc-finger</keyword>
<evidence type="ECO:0000256" key="7">
    <source>
        <dbReference type="SAM" id="MobiDB-lite"/>
    </source>
</evidence>